<sequence>MKKKLLKGIQDFLKNILAKLSEFGKGASYAINH</sequence>
<dbReference type="Proteomes" id="UP001497527">
    <property type="component" value="Unassembled WGS sequence"/>
</dbReference>
<accession>A0ABP1F2R6</accession>
<dbReference type="EMBL" id="CAXJIO010000011">
    <property type="protein sequence ID" value="CAL2102560.1"/>
    <property type="molecule type" value="Genomic_DNA"/>
</dbReference>
<proteinExistence type="predicted"/>
<comment type="caution">
    <text evidence="1">The sequence shown here is derived from an EMBL/GenBank/DDBJ whole genome shotgun (WGS) entry which is preliminary data.</text>
</comment>
<reference evidence="1 2" key="1">
    <citation type="submission" date="2024-05" db="EMBL/GenBank/DDBJ databases">
        <authorList>
            <person name="Duchaud E."/>
        </authorList>
    </citation>
    <scope>NUCLEOTIDE SEQUENCE [LARGE SCALE GENOMIC DNA]</scope>
    <source>
        <strain evidence="1">Ena-SAMPLE-TAB-13-05-2024-13:56:06:370-140308</strain>
    </source>
</reference>
<evidence type="ECO:0000313" key="2">
    <source>
        <dbReference type="Proteomes" id="UP001497527"/>
    </source>
</evidence>
<gene>
    <name evidence="1" type="ORF">T190423A01A_20311</name>
</gene>
<organism evidence="1 2">
    <name type="scientific">Tenacibaculum polynesiense</name>
    <dbReference type="NCBI Taxonomy" id="3137857"/>
    <lineage>
        <taxon>Bacteria</taxon>
        <taxon>Pseudomonadati</taxon>
        <taxon>Bacteroidota</taxon>
        <taxon>Flavobacteriia</taxon>
        <taxon>Flavobacteriales</taxon>
        <taxon>Flavobacteriaceae</taxon>
        <taxon>Tenacibaculum</taxon>
    </lineage>
</organism>
<protein>
    <submittedName>
        <fullName evidence="1">Uncharacterized protein</fullName>
    </submittedName>
</protein>
<keyword evidence="2" id="KW-1185">Reference proteome</keyword>
<name>A0ABP1F2R6_9FLAO</name>
<evidence type="ECO:0000313" key="1">
    <source>
        <dbReference type="EMBL" id="CAL2102560.1"/>
    </source>
</evidence>